<protein>
    <submittedName>
        <fullName evidence="1">Uncharacterized protein</fullName>
    </submittedName>
</protein>
<comment type="caution">
    <text evidence="1">The sequence shown here is derived from an EMBL/GenBank/DDBJ whole genome shotgun (WGS) entry which is preliminary data.</text>
</comment>
<accession>A0ACC2BMN7</accession>
<dbReference type="EMBL" id="CM055105">
    <property type="protein sequence ID" value="KAJ7531031.1"/>
    <property type="molecule type" value="Genomic_DNA"/>
</dbReference>
<evidence type="ECO:0000313" key="1">
    <source>
        <dbReference type="EMBL" id="KAJ7531031.1"/>
    </source>
</evidence>
<keyword evidence="2" id="KW-1185">Reference proteome</keyword>
<sequence length="241" mass="26210">MRTMTTPKVRKPKGYIACGAAAFLALIGILKLLSSDHYMKAQSLQGEPAKALLHQQFERGLPQLHPCARRTCVFFNITIDSQPAGRIVLLLYEKQVPKAAENFKLLATGEKGKSEKGTVLHYQGTIFNRVVHNILVQGGDISGGKESEDGEPESALGAALEPENLDINFEKEGLLAMANTQGNKIGSEFFITVDIVTELNNLFVILGEVVEGMDVVLKINNVTLIDTQPTVPVIIEKSGIL</sequence>
<gene>
    <name evidence="1" type="ORF">O6H91_14G029500</name>
</gene>
<proteinExistence type="predicted"/>
<dbReference type="Proteomes" id="UP001162992">
    <property type="component" value="Chromosome 14"/>
</dbReference>
<organism evidence="1 2">
    <name type="scientific">Diphasiastrum complanatum</name>
    <name type="common">Issler's clubmoss</name>
    <name type="synonym">Lycopodium complanatum</name>
    <dbReference type="NCBI Taxonomy" id="34168"/>
    <lineage>
        <taxon>Eukaryota</taxon>
        <taxon>Viridiplantae</taxon>
        <taxon>Streptophyta</taxon>
        <taxon>Embryophyta</taxon>
        <taxon>Tracheophyta</taxon>
        <taxon>Lycopodiopsida</taxon>
        <taxon>Lycopodiales</taxon>
        <taxon>Lycopodiaceae</taxon>
        <taxon>Lycopodioideae</taxon>
        <taxon>Diphasiastrum</taxon>
    </lineage>
</organism>
<reference evidence="2" key="1">
    <citation type="journal article" date="2024" name="Proc. Natl. Acad. Sci. U.S.A.">
        <title>Extraordinary preservation of gene collinearity over three hundred million years revealed in homosporous lycophytes.</title>
        <authorList>
            <person name="Li C."/>
            <person name="Wickell D."/>
            <person name="Kuo L.Y."/>
            <person name="Chen X."/>
            <person name="Nie B."/>
            <person name="Liao X."/>
            <person name="Peng D."/>
            <person name="Ji J."/>
            <person name="Jenkins J."/>
            <person name="Williams M."/>
            <person name="Shu S."/>
            <person name="Plott C."/>
            <person name="Barry K."/>
            <person name="Rajasekar S."/>
            <person name="Grimwood J."/>
            <person name="Han X."/>
            <person name="Sun S."/>
            <person name="Hou Z."/>
            <person name="He W."/>
            <person name="Dai G."/>
            <person name="Sun C."/>
            <person name="Schmutz J."/>
            <person name="Leebens-Mack J.H."/>
            <person name="Li F.W."/>
            <person name="Wang L."/>
        </authorList>
    </citation>
    <scope>NUCLEOTIDE SEQUENCE [LARGE SCALE GENOMIC DNA]</scope>
    <source>
        <strain evidence="2">cv. PW_Plant_1</strain>
    </source>
</reference>
<evidence type="ECO:0000313" key="2">
    <source>
        <dbReference type="Proteomes" id="UP001162992"/>
    </source>
</evidence>
<name>A0ACC2BMN7_DIPCM</name>